<keyword evidence="3" id="KW-0479">Metal-binding</keyword>
<evidence type="ECO:0000256" key="3">
    <source>
        <dbReference type="ARBA" id="ARBA00022723"/>
    </source>
</evidence>
<evidence type="ECO:0000256" key="5">
    <source>
        <dbReference type="ARBA" id="ARBA00022833"/>
    </source>
</evidence>
<evidence type="ECO:0000256" key="2">
    <source>
        <dbReference type="ARBA" id="ARBA00022670"/>
    </source>
</evidence>
<keyword evidence="4" id="KW-0378">Hydrolase</keyword>
<dbReference type="AlphaFoldDB" id="A0A4Y9SMF8"/>
<evidence type="ECO:0000256" key="6">
    <source>
        <dbReference type="ARBA" id="ARBA00023049"/>
    </source>
</evidence>
<dbReference type="EMBL" id="SPVF01000076">
    <property type="protein sequence ID" value="TFW25536.1"/>
    <property type="molecule type" value="Genomic_DNA"/>
</dbReference>
<feature type="domain" description="Peptidase M48" evidence="7">
    <location>
        <begin position="80"/>
        <end position="246"/>
    </location>
</feature>
<gene>
    <name evidence="8" type="ORF">E4L96_05250</name>
</gene>
<reference evidence="8 9" key="1">
    <citation type="submission" date="2019-03" db="EMBL/GenBank/DDBJ databases">
        <title>Draft Genome Sequence of Massilia arenosa sp. nov., a Novel Massilia Species Isolated from a Sandy-loam Maize Soil.</title>
        <authorList>
            <person name="Raths R."/>
            <person name="Peta V."/>
            <person name="Bucking H."/>
        </authorList>
    </citation>
    <scope>NUCLEOTIDE SEQUENCE [LARGE SCALE GENOMIC DNA]</scope>
    <source>
        <strain evidence="8 9">MC02</strain>
    </source>
</reference>
<dbReference type="PANTHER" id="PTHR22726">
    <property type="entry name" value="METALLOENDOPEPTIDASE OMA1"/>
    <property type="match status" value="1"/>
</dbReference>
<keyword evidence="5" id="KW-0862">Zinc</keyword>
<evidence type="ECO:0000259" key="7">
    <source>
        <dbReference type="Pfam" id="PF01435"/>
    </source>
</evidence>
<keyword evidence="6" id="KW-0482">Metalloprotease</keyword>
<organism evidence="8 9">
    <name type="scientific">Zemynaea arenosa</name>
    <dbReference type="NCBI Taxonomy" id="2561931"/>
    <lineage>
        <taxon>Bacteria</taxon>
        <taxon>Pseudomonadati</taxon>
        <taxon>Pseudomonadota</taxon>
        <taxon>Betaproteobacteria</taxon>
        <taxon>Burkholderiales</taxon>
        <taxon>Oxalobacteraceae</taxon>
        <taxon>Telluria group</taxon>
        <taxon>Zemynaea</taxon>
    </lineage>
</organism>
<name>A0A4Y9SMF8_9BURK</name>
<comment type="caution">
    <text evidence="8">The sequence shown here is derived from an EMBL/GenBank/DDBJ whole genome shotgun (WGS) entry which is preliminary data.</text>
</comment>
<proteinExistence type="predicted"/>
<comment type="cofactor">
    <cofactor evidence="1">
        <name>Zn(2+)</name>
        <dbReference type="ChEBI" id="CHEBI:29105"/>
    </cofactor>
</comment>
<evidence type="ECO:0000313" key="9">
    <source>
        <dbReference type="Proteomes" id="UP000298438"/>
    </source>
</evidence>
<dbReference type="InterPro" id="IPR011990">
    <property type="entry name" value="TPR-like_helical_dom_sf"/>
</dbReference>
<dbReference type="InterPro" id="IPR001915">
    <property type="entry name" value="Peptidase_M48"/>
</dbReference>
<keyword evidence="9" id="KW-1185">Reference proteome</keyword>
<dbReference type="Pfam" id="PF01435">
    <property type="entry name" value="Peptidase_M48"/>
    <property type="match status" value="1"/>
</dbReference>
<sequence>MAAAPLPGQTANGNNLPVLGDVARVDLSPALERKVGEQIMNDIRHDRDYLDDAPILEYLNGLGTTLVQAAPGARGETNADYGFFAVRDPMLNAFALPGGFIGVHTALMIAAQNESELAGVMAHEVGHVAQRHIARGIGKEKQDAMIPLAAMLLAALAAKSNPDAAMGVFMGGQGLAIQRQLNFSRDAEREADRVGFQIMNAAGFDVSGLVSFFGKLQAATRMFPDIPPSLLSHPLTTERMADMQARIRETPYKQRQDSLDFHLVRARAKVLQDETVNGQDEARHFLDEWVRAPSRQLQIAGQYGLAFLAYRHGDLATAQTLLDKSRALAKQAPKPGVFALDITANGDGGAIFASLAIDIKLAAAQPKAVQEEGVKLADRARGDYPLSRGLSRQYADGLITTGHLDQATRFLREEAQLYRSDAKVQELLAKAYAAQGKIALQHLALAESYALTGGTMGALDQLALARKAKDASFYDMAVIDARERELQARRRDEVKEQKENGGP</sequence>
<keyword evidence="2" id="KW-0645">Protease</keyword>
<dbReference type="Gene3D" id="3.30.2010.10">
    <property type="entry name" value="Metalloproteases ('zincins'), catalytic domain"/>
    <property type="match status" value="1"/>
</dbReference>
<dbReference type="GO" id="GO:0004222">
    <property type="term" value="F:metalloendopeptidase activity"/>
    <property type="evidence" value="ECO:0007669"/>
    <property type="project" value="InterPro"/>
</dbReference>
<dbReference type="GO" id="GO:0046872">
    <property type="term" value="F:metal ion binding"/>
    <property type="evidence" value="ECO:0007669"/>
    <property type="project" value="UniProtKB-KW"/>
</dbReference>
<dbReference type="OrthoDB" id="9810445at2"/>
<dbReference type="SUPFAM" id="SSF48452">
    <property type="entry name" value="TPR-like"/>
    <property type="match status" value="1"/>
</dbReference>
<accession>A0A4Y9SMF8</accession>
<dbReference type="PANTHER" id="PTHR22726:SF1">
    <property type="entry name" value="METALLOENDOPEPTIDASE OMA1, MITOCHONDRIAL"/>
    <property type="match status" value="1"/>
</dbReference>
<dbReference type="Proteomes" id="UP000298438">
    <property type="component" value="Unassembled WGS sequence"/>
</dbReference>
<protein>
    <submittedName>
        <fullName evidence="8">M48 family peptidase</fullName>
    </submittedName>
</protein>
<dbReference type="GO" id="GO:0051603">
    <property type="term" value="P:proteolysis involved in protein catabolic process"/>
    <property type="evidence" value="ECO:0007669"/>
    <property type="project" value="TreeGrafter"/>
</dbReference>
<dbReference type="InterPro" id="IPR051156">
    <property type="entry name" value="Mito/Outer_Membr_Metalloprot"/>
</dbReference>
<evidence type="ECO:0000313" key="8">
    <source>
        <dbReference type="EMBL" id="TFW25536.1"/>
    </source>
</evidence>
<evidence type="ECO:0000256" key="4">
    <source>
        <dbReference type="ARBA" id="ARBA00022801"/>
    </source>
</evidence>
<dbReference type="GO" id="GO:0016020">
    <property type="term" value="C:membrane"/>
    <property type="evidence" value="ECO:0007669"/>
    <property type="project" value="TreeGrafter"/>
</dbReference>
<evidence type="ECO:0000256" key="1">
    <source>
        <dbReference type="ARBA" id="ARBA00001947"/>
    </source>
</evidence>